<keyword evidence="1" id="KW-1133">Transmembrane helix</keyword>
<evidence type="ECO:0000259" key="2">
    <source>
        <dbReference type="Pfam" id="PF00561"/>
    </source>
</evidence>
<evidence type="ECO:0000256" key="1">
    <source>
        <dbReference type="SAM" id="Phobius"/>
    </source>
</evidence>
<dbReference type="PRINTS" id="PR00111">
    <property type="entry name" value="ABHYDROLASE"/>
</dbReference>
<dbReference type="AlphaFoldDB" id="A0A839HIR3"/>
<dbReference type="PANTHER" id="PTHR43689">
    <property type="entry name" value="HYDROLASE"/>
    <property type="match status" value="1"/>
</dbReference>
<dbReference type="GO" id="GO:0016787">
    <property type="term" value="F:hydrolase activity"/>
    <property type="evidence" value="ECO:0007669"/>
    <property type="project" value="UniProtKB-KW"/>
</dbReference>
<gene>
    <name evidence="3" type="ORF">HUK38_11140</name>
</gene>
<dbReference type="SUPFAM" id="SSF53474">
    <property type="entry name" value="alpha/beta-Hydrolases"/>
    <property type="match status" value="1"/>
</dbReference>
<dbReference type="Proteomes" id="UP000548632">
    <property type="component" value="Unassembled WGS sequence"/>
</dbReference>
<dbReference type="Pfam" id="PF00561">
    <property type="entry name" value="Abhydrolase_1"/>
    <property type="match status" value="1"/>
</dbReference>
<dbReference type="InterPro" id="IPR029058">
    <property type="entry name" value="AB_hydrolase_fold"/>
</dbReference>
<protein>
    <submittedName>
        <fullName evidence="3">Alpha/beta hydrolase</fullName>
    </submittedName>
</protein>
<sequence length="338" mass="37043">MQRIFLIVIATILFGILLLIIIVPLLIDLKPADGEITAPAAAEVDSQFVRIPFPGTAGINFHIHSTSAPSGDANAFVLLHGFTFNVFTWDALFPFFAAQGQVIAYDQIPYGLSDKLLPGDWTDANPYSKAAAIKQLFALMDQSGIEQAILVGNSAGGTLALEAALTHPERIKALILIDPWIYAQRPTLPQFLVETPQLRRISLFLARHLGGEKLPLLERSYADPERITPERRTLAAIHSRLANWDVAWAALLNHSLMDKVTVSAHLGEIKQPVLIIAGSEDRLVPVEDSARAARAFSNAEFAVLPDCGHVPHEECPDLTKAVIAHWLRALPQRAVHHN</sequence>
<dbReference type="Gene3D" id="3.40.50.1820">
    <property type="entry name" value="alpha/beta hydrolase"/>
    <property type="match status" value="1"/>
</dbReference>
<organism evidence="3 4">
    <name type="scientific">Thiospirillum jenense</name>
    <dbReference type="NCBI Taxonomy" id="1653858"/>
    <lineage>
        <taxon>Bacteria</taxon>
        <taxon>Pseudomonadati</taxon>
        <taxon>Pseudomonadota</taxon>
        <taxon>Gammaproteobacteria</taxon>
        <taxon>Chromatiales</taxon>
        <taxon>Chromatiaceae</taxon>
        <taxon>Thiospirillum</taxon>
    </lineage>
</organism>
<keyword evidence="1" id="KW-0812">Transmembrane</keyword>
<feature type="transmembrane region" description="Helical" evidence="1">
    <location>
        <begin position="5"/>
        <end position="27"/>
    </location>
</feature>
<evidence type="ECO:0000313" key="4">
    <source>
        <dbReference type="Proteomes" id="UP000548632"/>
    </source>
</evidence>
<keyword evidence="4" id="KW-1185">Reference proteome</keyword>
<dbReference type="EMBL" id="JABVCQ010000025">
    <property type="protein sequence ID" value="MBB1126778.1"/>
    <property type="molecule type" value="Genomic_DNA"/>
</dbReference>
<keyword evidence="3" id="KW-0378">Hydrolase</keyword>
<keyword evidence="1" id="KW-0472">Membrane</keyword>
<proteinExistence type="predicted"/>
<evidence type="ECO:0000313" key="3">
    <source>
        <dbReference type="EMBL" id="MBB1126778.1"/>
    </source>
</evidence>
<feature type="domain" description="AB hydrolase-1" evidence="2">
    <location>
        <begin position="75"/>
        <end position="314"/>
    </location>
</feature>
<name>A0A839HIR3_9GAMM</name>
<comment type="caution">
    <text evidence="3">The sequence shown here is derived from an EMBL/GenBank/DDBJ whole genome shotgun (WGS) entry which is preliminary data.</text>
</comment>
<dbReference type="PANTHER" id="PTHR43689:SF8">
    <property type="entry name" value="ALPHA_BETA-HYDROLASES SUPERFAMILY PROTEIN"/>
    <property type="match status" value="1"/>
</dbReference>
<accession>A0A839HIR3</accession>
<reference evidence="3 4" key="1">
    <citation type="journal article" date="2020" name="Arch. Microbiol.">
        <title>The genome sequence of the giant phototrophic gammaproteobacterium Thiospirillum jenense gives insight into its physiological properties and phylogenetic relationships.</title>
        <authorList>
            <person name="Imhoff J.F."/>
            <person name="Meyer T.E."/>
            <person name="Kyndt J.A."/>
        </authorList>
    </citation>
    <scope>NUCLEOTIDE SEQUENCE [LARGE SCALE GENOMIC DNA]</scope>
    <source>
        <strain evidence="3 4">DSM 216</strain>
    </source>
</reference>
<dbReference type="InterPro" id="IPR000073">
    <property type="entry name" value="AB_hydrolase_1"/>
</dbReference>